<reference evidence="5 6" key="1">
    <citation type="submission" date="2016-06" db="EMBL/GenBank/DDBJ databases">
        <title>Complete genome sequences of Bordetella bronchialis and Bordetella flabilis.</title>
        <authorList>
            <person name="LiPuma J.J."/>
            <person name="Spilker T."/>
        </authorList>
    </citation>
    <scope>NUCLEOTIDE SEQUENCE [LARGE SCALE GENOMIC DNA]</scope>
    <source>
        <strain evidence="5 6">AU10664</strain>
    </source>
</reference>
<dbReference type="PROSITE" id="PS00122">
    <property type="entry name" value="CARBOXYLESTERASE_B_1"/>
    <property type="match status" value="1"/>
</dbReference>
<comment type="similarity">
    <text evidence="1 3">Belongs to the type-B carboxylesterase/lipase family.</text>
</comment>
<evidence type="ECO:0000256" key="3">
    <source>
        <dbReference type="RuleBase" id="RU361235"/>
    </source>
</evidence>
<feature type="domain" description="Carboxylesterase type B" evidence="4">
    <location>
        <begin position="40"/>
        <end position="518"/>
    </location>
</feature>
<dbReference type="InterPro" id="IPR006311">
    <property type="entry name" value="TAT_signal"/>
</dbReference>
<dbReference type="AlphaFoldDB" id="A0A193GM85"/>
<evidence type="ECO:0000313" key="6">
    <source>
        <dbReference type="Proteomes" id="UP000091926"/>
    </source>
</evidence>
<dbReference type="KEGG" id="bfz:BAU07_11180"/>
<protein>
    <recommendedName>
        <fullName evidence="3">Carboxylic ester hydrolase</fullName>
        <ecNumber evidence="3">3.1.1.-</ecNumber>
    </recommendedName>
</protein>
<dbReference type="InterPro" id="IPR002018">
    <property type="entry name" value="CarbesteraseB"/>
</dbReference>
<sequence>MLDDTKGFSTTRRAILKGAASLAGTGLLGGLAPGRASAADPVVETTHGKVRGVVNERVHVFKGVRYGDTTAGANRFMPPRPPAKWAGIVDAQAWGASAPQVTAKPDPFNDWYTATQPLSEDCLFLNVFTPGVLGNGRRPVMVWLHGGAWTNCAGTAPGFDGTGLARDGGVVVVTVNHRLNVFGYVRLDDPDERFADAGNTGVQDMIAALQWVRDNVAQFGGDPGNVTIFGQSGGAAKVVALMGTPKASGLFHKAIVQSCSGGRQIDGQEEAAVQARELATVLGLPRLTGAALQNISMDDLIKATRGIADPFRPVIDGRTFTADPFYPAAPAISAHIPLLIGNANTEMTYYLQVDPRNFALGMPDVKRRMGRFLKLDAARVDRLVDAYRASYPRYTPSELLTTMSTDYIFKRNTLKVASLQAAHAAAPVYAYVFARETPIRGGVIHAPHTEEVPFIFGTTRAAAAMLGTGGDIEPVRRMMTATWTAFARHGNPNNSTLPQWTRFQDPERQTMVLQRQSRLEKDPGGPARAALETLPYYEYSMERGNVVKG</sequence>
<accession>A0A193GM85</accession>
<dbReference type="PROSITE" id="PS51318">
    <property type="entry name" value="TAT"/>
    <property type="match status" value="1"/>
</dbReference>
<dbReference type="RefSeq" id="WP_066665319.1">
    <property type="nucleotide sequence ID" value="NZ_CBCSCL010000006.1"/>
</dbReference>
<evidence type="ECO:0000313" key="5">
    <source>
        <dbReference type="EMBL" id="ANN80404.1"/>
    </source>
</evidence>
<organism evidence="5 6">
    <name type="scientific">Bordetella flabilis</name>
    <dbReference type="NCBI Taxonomy" id="463014"/>
    <lineage>
        <taxon>Bacteria</taxon>
        <taxon>Pseudomonadati</taxon>
        <taxon>Pseudomonadota</taxon>
        <taxon>Betaproteobacteria</taxon>
        <taxon>Burkholderiales</taxon>
        <taxon>Alcaligenaceae</taxon>
        <taxon>Bordetella</taxon>
    </lineage>
</organism>
<dbReference type="EMBL" id="CP016172">
    <property type="protein sequence ID" value="ANN80404.1"/>
    <property type="molecule type" value="Genomic_DNA"/>
</dbReference>
<dbReference type="Proteomes" id="UP000091926">
    <property type="component" value="Chromosome"/>
</dbReference>
<dbReference type="InterPro" id="IPR019819">
    <property type="entry name" value="Carboxylesterase_B_CS"/>
</dbReference>
<dbReference type="Pfam" id="PF00135">
    <property type="entry name" value="COesterase"/>
    <property type="match status" value="1"/>
</dbReference>
<dbReference type="InterPro" id="IPR050309">
    <property type="entry name" value="Type-B_Carboxylest/Lipase"/>
</dbReference>
<name>A0A193GM85_9BORD</name>
<keyword evidence="2 3" id="KW-0378">Hydrolase</keyword>
<dbReference type="InterPro" id="IPR029058">
    <property type="entry name" value="AB_hydrolase_fold"/>
</dbReference>
<dbReference type="SUPFAM" id="SSF53474">
    <property type="entry name" value="alpha/beta-Hydrolases"/>
    <property type="match status" value="1"/>
</dbReference>
<dbReference type="PROSITE" id="PS00941">
    <property type="entry name" value="CARBOXYLESTERASE_B_2"/>
    <property type="match status" value="1"/>
</dbReference>
<dbReference type="GO" id="GO:0016787">
    <property type="term" value="F:hydrolase activity"/>
    <property type="evidence" value="ECO:0007669"/>
    <property type="project" value="UniProtKB-KW"/>
</dbReference>
<keyword evidence="6" id="KW-1185">Reference proteome</keyword>
<dbReference type="Gene3D" id="3.40.50.1820">
    <property type="entry name" value="alpha/beta hydrolase"/>
    <property type="match status" value="1"/>
</dbReference>
<evidence type="ECO:0000256" key="1">
    <source>
        <dbReference type="ARBA" id="ARBA00005964"/>
    </source>
</evidence>
<gene>
    <name evidence="5" type="ORF">BAU07_11180</name>
</gene>
<evidence type="ECO:0000256" key="2">
    <source>
        <dbReference type="ARBA" id="ARBA00022801"/>
    </source>
</evidence>
<dbReference type="InterPro" id="IPR019826">
    <property type="entry name" value="Carboxylesterase_B_AS"/>
</dbReference>
<dbReference type="STRING" id="463014.BAU07_11180"/>
<dbReference type="EC" id="3.1.1.-" evidence="3"/>
<evidence type="ECO:0000259" key="4">
    <source>
        <dbReference type="Pfam" id="PF00135"/>
    </source>
</evidence>
<proteinExistence type="inferred from homology"/>
<dbReference type="PANTHER" id="PTHR11559">
    <property type="entry name" value="CARBOXYLESTERASE"/>
    <property type="match status" value="1"/>
</dbReference>